<dbReference type="Proteomes" id="UP001164250">
    <property type="component" value="Chromosome 13"/>
</dbReference>
<accession>A0ACC0ZXR5</accession>
<gene>
    <name evidence="1" type="ORF">Patl1_22754</name>
</gene>
<evidence type="ECO:0000313" key="1">
    <source>
        <dbReference type="EMBL" id="KAJ0078568.1"/>
    </source>
</evidence>
<keyword evidence="2" id="KW-1185">Reference proteome</keyword>
<comment type="caution">
    <text evidence="1">The sequence shown here is derived from an EMBL/GenBank/DDBJ whole genome shotgun (WGS) entry which is preliminary data.</text>
</comment>
<proteinExistence type="predicted"/>
<name>A0ACC0ZXR5_9ROSI</name>
<protein>
    <submittedName>
        <fullName evidence="1">Uncharacterized protein</fullName>
    </submittedName>
</protein>
<organism evidence="1 2">
    <name type="scientific">Pistacia atlantica</name>
    <dbReference type="NCBI Taxonomy" id="434234"/>
    <lineage>
        <taxon>Eukaryota</taxon>
        <taxon>Viridiplantae</taxon>
        <taxon>Streptophyta</taxon>
        <taxon>Embryophyta</taxon>
        <taxon>Tracheophyta</taxon>
        <taxon>Spermatophyta</taxon>
        <taxon>Magnoliopsida</taxon>
        <taxon>eudicotyledons</taxon>
        <taxon>Gunneridae</taxon>
        <taxon>Pentapetalae</taxon>
        <taxon>rosids</taxon>
        <taxon>malvids</taxon>
        <taxon>Sapindales</taxon>
        <taxon>Anacardiaceae</taxon>
        <taxon>Pistacia</taxon>
    </lineage>
</organism>
<sequence>MKKRKKKKKKGKQKLAQVKEEEEEEEEEEVEEKEEERIEGWQFKGVSGEVLRRCNEVGIGNNHPHHHHHHHHNLHVWNQHCVSTRRKYGGISEDPQQVKCQQKASEEG</sequence>
<evidence type="ECO:0000313" key="2">
    <source>
        <dbReference type="Proteomes" id="UP001164250"/>
    </source>
</evidence>
<reference evidence="2" key="1">
    <citation type="journal article" date="2023" name="G3 (Bethesda)">
        <title>Genome assembly and association tests identify interacting loci associated with vigor, precocity, and sex in interspecific pistachio rootstocks.</title>
        <authorList>
            <person name="Palmer W."/>
            <person name="Jacygrad E."/>
            <person name="Sagayaradj S."/>
            <person name="Cavanaugh K."/>
            <person name="Han R."/>
            <person name="Bertier L."/>
            <person name="Beede B."/>
            <person name="Kafkas S."/>
            <person name="Golino D."/>
            <person name="Preece J."/>
            <person name="Michelmore R."/>
        </authorList>
    </citation>
    <scope>NUCLEOTIDE SEQUENCE [LARGE SCALE GENOMIC DNA]</scope>
</reference>
<dbReference type="EMBL" id="CM047909">
    <property type="protein sequence ID" value="KAJ0078568.1"/>
    <property type="molecule type" value="Genomic_DNA"/>
</dbReference>